<feature type="chain" id="PRO_5001493412" description="Post-SET domain-containing protein" evidence="2">
    <location>
        <begin position="23"/>
        <end position="131"/>
    </location>
</feature>
<evidence type="ECO:0000256" key="2">
    <source>
        <dbReference type="SAM" id="SignalP"/>
    </source>
</evidence>
<gene>
    <name evidence="3" type="primary">Acey_s0011.g1278</name>
    <name evidence="3" type="ORF">Y032_0011g1278</name>
</gene>
<comment type="caution">
    <text evidence="3">The sequence shown here is derived from an EMBL/GenBank/DDBJ whole genome shotgun (WGS) entry which is preliminary data.</text>
</comment>
<evidence type="ECO:0000256" key="1">
    <source>
        <dbReference type="SAM" id="MobiDB-lite"/>
    </source>
</evidence>
<sequence>MSSHMMTLLLTLMLSNSLLVVCLRCYVGLEGDVTQEVVENPSTHMCSYELRDPCTFSLPALYIIYAVEHNYERFCWDYNNRYVCSCRSELCNGNMKLMQETRASVFFPSNPPTDKQHPIPRDCELASDEGG</sequence>
<name>A0A016VE90_9BILA</name>
<accession>A0A016VE90</accession>
<keyword evidence="4" id="KW-1185">Reference proteome</keyword>
<organism evidence="3 4">
    <name type="scientific">Ancylostoma ceylanicum</name>
    <dbReference type="NCBI Taxonomy" id="53326"/>
    <lineage>
        <taxon>Eukaryota</taxon>
        <taxon>Metazoa</taxon>
        <taxon>Ecdysozoa</taxon>
        <taxon>Nematoda</taxon>
        <taxon>Chromadorea</taxon>
        <taxon>Rhabditida</taxon>
        <taxon>Rhabditina</taxon>
        <taxon>Rhabditomorpha</taxon>
        <taxon>Strongyloidea</taxon>
        <taxon>Ancylostomatidae</taxon>
        <taxon>Ancylostomatinae</taxon>
        <taxon>Ancylostoma</taxon>
    </lineage>
</organism>
<feature type="compositionally biased region" description="Basic and acidic residues" evidence="1">
    <location>
        <begin position="114"/>
        <end position="124"/>
    </location>
</feature>
<dbReference type="Proteomes" id="UP000024635">
    <property type="component" value="Unassembled WGS sequence"/>
</dbReference>
<proteinExistence type="predicted"/>
<dbReference type="EMBL" id="JARK01001347">
    <property type="protein sequence ID" value="EYC25571.1"/>
    <property type="molecule type" value="Genomic_DNA"/>
</dbReference>
<evidence type="ECO:0000313" key="3">
    <source>
        <dbReference type="EMBL" id="EYC25571.1"/>
    </source>
</evidence>
<feature type="signal peptide" evidence="2">
    <location>
        <begin position="1"/>
        <end position="22"/>
    </location>
</feature>
<dbReference type="AlphaFoldDB" id="A0A016VE90"/>
<feature type="region of interest" description="Disordered" evidence="1">
    <location>
        <begin position="109"/>
        <end position="131"/>
    </location>
</feature>
<reference evidence="4" key="1">
    <citation type="journal article" date="2015" name="Nat. Genet.">
        <title>The genome and transcriptome of the zoonotic hookworm Ancylostoma ceylanicum identify infection-specific gene families.</title>
        <authorList>
            <person name="Schwarz E.M."/>
            <person name="Hu Y."/>
            <person name="Antoshechkin I."/>
            <person name="Miller M.M."/>
            <person name="Sternberg P.W."/>
            <person name="Aroian R.V."/>
        </authorList>
    </citation>
    <scope>NUCLEOTIDE SEQUENCE</scope>
    <source>
        <strain evidence="4">HY135</strain>
    </source>
</reference>
<evidence type="ECO:0000313" key="4">
    <source>
        <dbReference type="Proteomes" id="UP000024635"/>
    </source>
</evidence>
<evidence type="ECO:0008006" key="5">
    <source>
        <dbReference type="Google" id="ProtNLM"/>
    </source>
</evidence>
<protein>
    <recommendedName>
        <fullName evidence="5">Post-SET domain-containing protein</fullName>
    </recommendedName>
</protein>
<keyword evidence="2" id="KW-0732">Signal</keyword>